<protein>
    <submittedName>
        <fullName evidence="1">Dna-directed rna polymerases i ii and iii subunit rpabc2</fullName>
    </submittedName>
</protein>
<proteinExistence type="predicted"/>
<dbReference type="EMBL" id="CM043023">
    <property type="protein sequence ID" value="KAI4455484.1"/>
    <property type="molecule type" value="Genomic_DNA"/>
</dbReference>
<name>A0ACB9SLX5_HOLOL</name>
<keyword evidence="1" id="KW-0804">Transcription</keyword>
<sequence>MPARKRNRNRVTSKPKAVSLTYKIQKQDGRLVQVCRAAFLGIVGVKKDRILRLAKTFMYTGKTPKENRGEDHVKDKKEKKLSLKTFIESLKCTENHYFRSDTPYRVYLPCDLNIRKLWKMYNDQADTNVKVKHCFFRNYFNKNYDVGFGTPQTDICSTCLQYKDKIKRCN</sequence>
<reference evidence="1" key="1">
    <citation type="submission" date="2022-04" db="EMBL/GenBank/DDBJ databases">
        <title>Chromosome-scale genome assembly of Holotrichia oblita Faldermann.</title>
        <authorList>
            <person name="Rongchong L."/>
        </authorList>
    </citation>
    <scope>NUCLEOTIDE SEQUENCE</scope>
    <source>
        <strain evidence="1">81SQS9</strain>
    </source>
</reference>
<evidence type="ECO:0000313" key="1">
    <source>
        <dbReference type="EMBL" id="KAI4455484.1"/>
    </source>
</evidence>
<keyword evidence="1" id="KW-0240">DNA-directed RNA polymerase</keyword>
<evidence type="ECO:0000313" key="2">
    <source>
        <dbReference type="Proteomes" id="UP001056778"/>
    </source>
</evidence>
<gene>
    <name evidence="1" type="ORF">MML48_9g00002300</name>
</gene>
<comment type="caution">
    <text evidence="1">The sequence shown here is derived from an EMBL/GenBank/DDBJ whole genome shotgun (WGS) entry which is preliminary data.</text>
</comment>
<accession>A0ACB9SLX5</accession>
<dbReference type="Proteomes" id="UP001056778">
    <property type="component" value="Chromosome 9"/>
</dbReference>
<keyword evidence="2" id="KW-1185">Reference proteome</keyword>
<organism evidence="1 2">
    <name type="scientific">Holotrichia oblita</name>
    <name type="common">Chafer beetle</name>
    <dbReference type="NCBI Taxonomy" id="644536"/>
    <lineage>
        <taxon>Eukaryota</taxon>
        <taxon>Metazoa</taxon>
        <taxon>Ecdysozoa</taxon>
        <taxon>Arthropoda</taxon>
        <taxon>Hexapoda</taxon>
        <taxon>Insecta</taxon>
        <taxon>Pterygota</taxon>
        <taxon>Neoptera</taxon>
        <taxon>Endopterygota</taxon>
        <taxon>Coleoptera</taxon>
        <taxon>Polyphaga</taxon>
        <taxon>Scarabaeiformia</taxon>
        <taxon>Scarabaeidae</taxon>
        <taxon>Melolonthinae</taxon>
        <taxon>Holotrichia</taxon>
    </lineage>
</organism>